<feature type="compositionally biased region" description="Low complexity" evidence="1">
    <location>
        <begin position="31"/>
        <end position="46"/>
    </location>
</feature>
<evidence type="ECO:0000313" key="2">
    <source>
        <dbReference type="EMBL" id="KAF4120196.1"/>
    </source>
</evidence>
<organism evidence="2 3">
    <name type="scientific">Geosmithia morbida</name>
    <dbReference type="NCBI Taxonomy" id="1094350"/>
    <lineage>
        <taxon>Eukaryota</taxon>
        <taxon>Fungi</taxon>
        <taxon>Dikarya</taxon>
        <taxon>Ascomycota</taxon>
        <taxon>Pezizomycotina</taxon>
        <taxon>Sordariomycetes</taxon>
        <taxon>Hypocreomycetidae</taxon>
        <taxon>Hypocreales</taxon>
        <taxon>Bionectriaceae</taxon>
        <taxon>Geosmithia</taxon>
    </lineage>
</organism>
<gene>
    <name evidence="2" type="ORF">GMORB2_3323</name>
</gene>
<evidence type="ECO:0000313" key="3">
    <source>
        <dbReference type="Proteomes" id="UP000749293"/>
    </source>
</evidence>
<dbReference type="GeneID" id="55969551"/>
<sequence>MFTIDLSTYSRFIHDHTKRQMEAQGHHSLDRTSSGGDGKSTTSSRGFTNGSSTPTDYHS</sequence>
<feature type="compositionally biased region" description="Polar residues" evidence="1">
    <location>
        <begin position="47"/>
        <end position="59"/>
    </location>
</feature>
<evidence type="ECO:0000256" key="1">
    <source>
        <dbReference type="SAM" id="MobiDB-lite"/>
    </source>
</evidence>
<dbReference type="EMBL" id="JAANYQ010000018">
    <property type="protein sequence ID" value="KAF4120196.1"/>
    <property type="molecule type" value="Genomic_DNA"/>
</dbReference>
<dbReference type="RefSeq" id="XP_035318848.1">
    <property type="nucleotide sequence ID" value="XM_035465299.1"/>
</dbReference>
<name>A0A9P5D188_9HYPO</name>
<proteinExistence type="predicted"/>
<keyword evidence="3" id="KW-1185">Reference proteome</keyword>
<accession>A0A9P5D188</accession>
<feature type="region of interest" description="Disordered" evidence="1">
    <location>
        <begin position="17"/>
        <end position="59"/>
    </location>
</feature>
<comment type="caution">
    <text evidence="2">The sequence shown here is derived from an EMBL/GenBank/DDBJ whole genome shotgun (WGS) entry which is preliminary data.</text>
</comment>
<dbReference type="Proteomes" id="UP000749293">
    <property type="component" value="Unassembled WGS sequence"/>
</dbReference>
<reference evidence="2" key="1">
    <citation type="submission" date="2020-03" db="EMBL/GenBank/DDBJ databases">
        <title>Site-based positive gene gene selection in Geosmithia morbida across the United States reveals a broad range of putative effectors and factors for local host and environmental adapation.</title>
        <authorList>
            <person name="Onufrak A."/>
            <person name="Murdoch R.W."/>
            <person name="Gazis R."/>
            <person name="Huff M."/>
            <person name="Staton M."/>
            <person name="Klingeman W."/>
            <person name="Hadziabdic D."/>
        </authorList>
    </citation>
    <scope>NUCLEOTIDE SEQUENCE</scope>
    <source>
        <strain evidence="2">1262</strain>
    </source>
</reference>
<dbReference type="AlphaFoldDB" id="A0A9P5D188"/>
<feature type="compositionally biased region" description="Basic and acidic residues" evidence="1">
    <location>
        <begin position="17"/>
        <end position="30"/>
    </location>
</feature>
<protein>
    <submittedName>
        <fullName evidence="2">Uncharacterized protein</fullName>
    </submittedName>
</protein>